<evidence type="ECO:0000313" key="2">
    <source>
        <dbReference type="Proteomes" id="UP000499080"/>
    </source>
</evidence>
<comment type="caution">
    <text evidence="1">The sequence shown here is derived from an EMBL/GenBank/DDBJ whole genome shotgun (WGS) entry which is preliminary data.</text>
</comment>
<gene>
    <name evidence="1" type="ORF">AVEN_126962_1</name>
</gene>
<reference evidence="1 2" key="1">
    <citation type="journal article" date="2019" name="Sci. Rep.">
        <title>Orb-weaving spider Araneus ventricosus genome elucidates the spidroin gene catalogue.</title>
        <authorList>
            <person name="Kono N."/>
            <person name="Nakamura H."/>
            <person name="Ohtoshi R."/>
            <person name="Moran D.A.P."/>
            <person name="Shinohara A."/>
            <person name="Yoshida Y."/>
            <person name="Fujiwara M."/>
            <person name="Mori M."/>
            <person name="Tomita M."/>
            <person name="Arakawa K."/>
        </authorList>
    </citation>
    <scope>NUCLEOTIDE SEQUENCE [LARGE SCALE GENOMIC DNA]</scope>
</reference>
<dbReference type="AlphaFoldDB" id="A0A4Y2EF34"/>
<sequence>MGRDTLEFSSISSQPCKSSEAALSDAKLVYGRKAYFIRCSRLDPLSLLERGREADGRTHFNFDSGVSWIRARKSAPMHHVTAPQRARDPRLLCEASPELVCAAGMRGY</sequence>
<name>A0A4Y2EF34_ARAVE</name>
<organism evidence="1 2">
    <name type="scientific">Araneus ventricosus</name>
    <name type="common">Orbweaver spider</name>
    <name type="synonym">Epeira ventricosa</name>
    <dbReference type="NCBI Taxonomy" id="182803"/>
    <lineage>
        <taxon>Eukaryota</taxon>
        <taxon>Metazoa</taxon>
        <taxon>Ecdysozoa</taxon>
        <taxon>Arthropoda</taxon>
        <taxon>Chelicerata</taxon>
        <taxon>Arachnida</taxon>
        <taxon>Araneae</taxon>
        <taxon>Araneomorphae</taxon>
        <taxon>Entelegynae</taxon>
        <taxon>Araneoidea</taxon>
        <taxon>Araneidae</taxon>
        <taxon>Araneus</taxon>
    </lineage>
</organism>
<dbReference type="EMBL" id="BGPR01000560">
    <property type="protein sequence ID" value="GBM26465.1"/>
    <property type="molecule type" value="Genomic_DNA"/>
</dbReference>
<dbReference type="Proteomes" id="UP000499080">
    <property type="component" value="Unassembled WGS sequence"/>
</dbReference>
<accession>A0A4Y2EF34</accession>
<proteinExistence type="predicted"/>
<protein>
    <submittedName>
        <fullName evidence="1">Uncharacterized protein</fullName>
    </submittedName>
</protein>
<keyword evidence="2" id="KW-1185">Reference proteome</keyword>
<evidence type="ECO:0000313" key="1">
    <source>
        <dbReference type="EMBL" id="GBM26465.1"/>
    </source>
</evidence>